<dbReference type="Proteomes" id="UP000826300">
    <property type="component" value="Chromosome"/>
</dbReference>
<dbReference type="GO" id="GO:0016787">
    <property type="term" value="F:hydrolase activity"/>
    <property type="evidence" value="ECO:0007669"/>
    <property type="project" value="UniProtKB-KW"/>
</dbReference>
<dbReference type="RefSeq" id="WP_220664343.1">
    <property type="nucleotide sequence ID" value="NZ_CP069370.1"/>
</dbReference>
<evidence type="ECO:0000313" key="3">
    <source>
        <dbReference type="Proteomes" id="UP000826300"/>
    </source>
</evidence>
<dbReference type="KEGG" id="nsm:JO391_09765"/>
<dbReference type="InterPro" id="IPR000639">
    <property type="entry name" value="Epox_hydrolase-like"/>
</dbReference>
<dbReference type="Pfam" id="PF00561">
    <property type="entry name" value="Abhydrolase_1"/>
    <property type="match status" value="1"/>
</dbReference>
<evidence type="ECO:0000259" key="1">
    <source>
        <dbReference type="Pfam" id="PF00561"/>
    </source>
</evidence>
<dbReference type="PANTHER" id="PTHR43798">
    <property type="entry name" value="MONOACYLGLYCEROL LIPASE"/>
    <property type="match status" value="1"/>
</dbReference>
<accession>A0A8G0ZX36</accession>
<keyword evidence="3" id="KW-1185">Reference proteome</keyword>
<dbReference type="InterPro" id="IPR029058">
    <property type="entry name" value="AB_hydrolase_fold"/>
</dbReference>
<keyword evidence="2" id="KW-0378">Hydrolase</keyword>
<dbReference type="PANTHER" id="PTHR43798:SF33">
    <property type="entry name" value="HYDROLASE, PUTATIVE (AFU_ORTHOLOGUE AFUA_2G14860)-RELATED"/>
    <property type="match status" value="1"/>
</dbReference>
<protein>
    <submittedName>
        <fullName evidence="2">Alpha/beta fold hydrolase</fullName>
    </submittedName>
</protein>
<dbReference type="PRINTS" id="PR00111">
    <property type="entry name" value="ABHYDROLASE"/>
</dbReference>
<sequence>MPLIWLDDIRLNATLTGPDGAPALVLIHGLGLSSAGFDPILPFLPTKLRVLTFDLRGHGQSDVPAAPYSMGQLIRDTERAIDHFGLKETVVLGHSLGGLIAQGLATKRLDLVRGLILSNTAARLGNADLWNARIAAFRESGIDGIRDSSLERWFGRNWRTAPGVAAAAALLDAAHPEGWLGAAAAISGADFYTTTAALRLPALFIAGANDGSTPPDLMRESADLIPGAEFRLVRGAGHMTFLEKPQEYAQVLTDFLTRIGHV</sequence>
<dbReference type="InterPro" id="IPR050266">
    <property type="entry name" value="AB_hydrolase_sf"/>
</dbReference>
<dbReference type="SUPFAM" id="SSF53474">
    <property type="entry name" value="alpha/beta-Hydrolases"/>
    <property type="match status" value="1"/>
</dbReference>
<dbReference type="InterPro" id="IPR000073">
    <property type="entry name" value="AB_hydrolase_1"/>
</dbReference>
<dbReference type="EMBL" id="CP069370">
    <property type="protein sequence ID" value="QYZ71747.1"/>
    <property type="molecule type" value="Genomic_DNA"/>
</dbReference>
<dbReference type="AlphaFoldDB" id="A0A8G0ZX36"/>
<evidence type="ECO:0000313" key="2">
    <source>
        <dbReference type="EMBL" id="QYZ71747.1"/>
    </source>
</evidence>
<feature type="domain" description="AB hydrolase-1" evidence="1">
    <location>
        <begin position="22"/>
        <end position="245"/>
    </location>
</feature>
<name>A0A8G0ZX36_9RHOB</name>
<dbReference type="Gene3D" id="3.40.50.1820">
    <property type="entry name" value="alpha/beta hydrolase"/>
    <property type="match status" value="1"/>
</dbReference>
<dbReference type="PRINTS" id="PR00412">
    <property type="entry name" value="EPOXHYDRLASE"/>
</dbReference>
<proteinExistence type="predicted"/>
<reference evidence="2" key="1">
    <citation type="submission" date="2021-02" db="EMBL/GenBank/DDBJ databases">
        <title>Rhodobacter shimadae sp. nov., an aerobic anoxygenic phototrophic bacterium isolated from a hot spring.</title>
        <authorList>
            <person name="Muramatsu S."/>
            <person name="Haruta S."/>
            <person name="Hirose S."/>
            <person name="Hanada S."/>
        </authorList>
    </citation>
    <scope>NUCLEOTIDE SEQUENCE</scope>
    <source>
        <strain evidence="2">N10</strain>
    </source>
</reference>
<dbReference type="GO" id="GO:0016020">
    <property type="term" value="C:membrane"/>
    <property type="evidence" value="ECO:0007669"/>
    <property type="project" value="TreeGrafter"/>
</dbReference>
<organism evidence="2 3">
    <name type="scientific">Neotabrizicola shimadae</name>
    <dbReference type="NCBI Taxonomy" id="2807096"/>
    <lineage>
        <taxon>Bacteria</taxon>
        <taxon>Pseudomonadati</taxon>
        <taxon>Pseudomonadota</taxon>
        <taxon>Alphaproteobacteria</taxon>
        <taxon>Rhodobacterales</taxon>
        <taxon>Paracoccaceae</taxon>
        <taxon>Neotabrizicola</taxon>
    </lineage>
</organism>
<gene>
    <name evidence="2" type="ORF">JO391_09765</name>
</gene>